<gene>
    <name evidence="3" type="ORF">UFOPK3608_00257</name>
</gene>
<feature type="domain" description="SAF" evidence="2">
    <location>
        <begin position="39"/>
        <end position="101"/>
    </location>
</feature>
<keyword evidence="1" id="KW-0472">Membrane</keyword>
<accession>A0A6J7G8B1</accession>
<dbReference type="SMART" id="SM00858">
    <property type="entry name" value="SAF"/>
    <property type="match status" value="1"/>
</dbReference>
<keyword evidence="1" id="KW-1133">Transmembrane helix</keyword>
<sequence>MEISNLDILKNSRLAMGLALFIIAITSGQLIAKEANRTVMVWATQGDLAPGQLISETDVKSVAVLLPESAKNYLSAKAEIIGALVLTHLSKGDLVPTASITKSSQPLDQRFVPLTLDLTDIPIDLVRGEVVDIYAIPNKDSKLIAAPQLVVANISISNVLERNNSGKASVLVILSNDQVIPTLQLLADSRLVIVRSI</sequence>
<feature type="transmembrane region" description="Helical" evidence="1">
    <location>
        <begin position="14"/>
        <end position="32"/>
    </location>
</feature>
<evidence type="ECO:0000256" key="1">
    <source>
        <dbReference type="SAM" id="Phobius"/>
    </source>
</evidence>
<protein>
    <submittedName>
        <fullName evidence="3">Unannotated protein</fullName>
    </submittedName>
</protein>
<dbReference type="InterPro" id="IPR013974">
    <property type="entry name" value="SAF"/>
</dbReference>
<keyword evidence="1" id="KW-0812">Transmembrane</keyword>
<proteinExistence type="predicted"/>
<evidence type="ECO:0000313" key="3">
    <source>
        <dbReference type="EMBL" id="CAB4899629.1"/>
    </source>
</evidence>
<evidence type="ECO:0000259" key="2">
    <source>
        <dbReference type="SMART" id="SM00858"/>
    </source>
</evidence>
<dbReference type="CDD" id="cd11614">
    <property type="entry name" value="SAF_CpaB_FlgA_like"/>
    <property type="match status" value="1"/>
</dbReference>
<reference evidence="3" key="1">
    <citation type="submission" date="2020-05" db="EMBL/GenBank/DDBJ databases">
        <authorList>
            <person name="Chiriac C."/>
            <person name="Salcher M."/>
            <person name="Ghai R."/>
            <person name="Kavagutti S V."/>
        </authorList>
    </citation>
    <scope>NUCLEOTIDE SEQUENCE</scope>
</reference>
<dbReference type="EMBL" id="CAFBMP010000006">
    <property type="protein sequence ID" value="CAB4899629.1"/>
    <property type="molecule type" value="Genomic_DNA"/>
</dbReference>
<organism evidence="3">
    <name type="scientific">freshwater metagenome</name>
    <dbReference type="NCBI Taxonomy" id="449393"/>
    <lineage>
        <taxon>unclassified sequences</taxon>
        <taxon>metagenomes</taxon>
        <taxon>ecological metagenomes</taxon>
    </lineage>
</organism>
<dbReference type="AlphaFoldDB" id="A0A6J7G8B1"/>
<name>A0A6J7G8B1_9ZZZZ</name>